<proteinExistence type="predicted"/>
<dbReference type="Proteomes" id="UP000250235">
    <property type="component" value="Unassembled WGS sequence"/>
</dbReference>
<name>A0A2Z7B0I2_9LAMI</name>
<accession>A0A2Z7B0I2</accession>
<organism evidence="2 3">
    <name type="scientific">Dorcoceras hygrometricum</name>
    <dbReference type="NCBI Taxonomy" id="472368"/>
    <lineage>
        <taxon>Eukaryota</taxon>
        <taxon>Viridiplantae</taxon>
        <taxon>Streptophyta</taxon>
        <taxon>Embryophyta</taxon>
        <taxon>Tracheophyta</taxon>
        <taxon>Spermatophyta</taxon>
        <taxon>Magnoliopsida</taxon>
        <taxon>eudicotyledons</taxon>
        <taxon>Gunneridae</taxon>
        <taxon>Pentapetalae</taxon>
        <taxon>asterids</taxon>
        <taxon>lamiids</taxon>
        <taxon>Lamiales</taxon>
        <taxon>Gesneriaceae</taxon>
        <taxon>Didymocarpoideae</taxon>
        <taxon>Trichosporeae</taxon>
        <taxon>Loxocarpinae</taxon>
        <taxon>Dorcoceras</taxon>
    </lineage>
</organism>
<gene>
    <name evidence="2" type="ORF">F511_32988</name>
</gene>
<feature type="region of interest" description="Disordered" evidence="1">
    <location>
        <begin position="1"/>
        <end position="75"/>
    </location>
</feature>
<feature type="compositionally biased region" description="Basic and acidic residues" evidence="1">
    <location>
        <begin position="1"/>
        <end position="31"/>
    </location>
</feature>
<keyword evidence="3" id="KW-1185">Reference proteome</keyword>
<evidence type="ECO:0000313" key="3">
    <source>
        <dbReference type="Proteomes" id="UP000250235"/>
    </source>
</evidence>
<reference evidence="2 3" key="1">
    <citation type="journal article" date="2015" name="Proc. Natl. Acad. Sci. U.S.A.">
        <title>The resurrection genome of Boea hygrometrica: A blueprint for survival of dehydration.</title>
        <authorList>
            <person name="Xiao L."/>
            <person name="Yang G."/>
            <person name="Zhang L."/>
            <person name="Yang X."/>
            <person name="Zhao S."/>
            <person name="Ji Z."/>
            <person name="Zhou Q."/>
            <person name="Hu M."/>
            <person name="Wang Y."/>
            <person name="Chen M."/>
            <person name="Xu Y."/>
            <person name="Jin H."/>
            <person name="Xiao X."/>
            <person name="Hu G."/>
            <person name="Bao F."/>
            <person name="Hu Y."/>
            <person name="Wan P."/>
            <person name="Li L."/>
            <person name="Deng X."/>
            <person name="Kuang T."/>
            <person name="Xiang C."/>
            <person name="Zhu J.K."/>
            <person name="Oliver M.J."/>
            <person name="He Y."/>
        </authorList>
    </citation>
    <scope>NUCLEOTIDE SEQUENCE [LARGE SCALE GENOMIC DNA]</scope>
    <source>
        <strain evidence="3">cv. XS01</strain>
    </source>
</reference>
<evidence type="ECO:0000313" key="2">
    <source>
        <dbReference type="EMBL" id="KZV27763.1"/>
    </source>
</evidence>
<evidence type="ECO:0000256" key="1">
    <source>
        <dbReference type="SAM" id="MobiDB-lite"/>
    </source>
</evidence>
<protein>
    <submittedName>
        <fullName evidence="2">Uncharacterized protein</fullName>
    </submittedName>
</protein>
<dbReference type="AlphaFoldDB" id="A0A2Z7B0I2"/>
<dbReference type="EMBL" id="KV010305">
    <property type="protein sequence ID" value="KZV27763.1"/>
    <property type="molecule type" value="Genomic_DNA"/>
</dbReference>
<feature type="compositionally biased region" description="Basic and acidic residues" evidence="1">
    <location>
        <begin position="41"/>
        <end position="53"/>
    </location>
</feature>
<sequence>MTPERLMADCRKPKLDVKKRPDRSTSKDKKEKKLYRKRKNEKVMVAEENKSAWDDSDLEESSSGTSSYSESEDEE</sequence>